<sequence>MPLGLPSTEVVCDLLARFGPEAADRYMDSFPDSYLEVVSIANEEEATADPGVRSRIIHTDGTSATTTTEEHAAATTTDNQKKMSKRQRQRAKKKTARERAFFATASRPATTKDAPTTAGAAPEGADAAAPGQSRRTSTDRVPTPIPTPPASPAPSYAEVLQRPSSAMSCASAASEHSSTDYDTDDGFQTVDGRAKRRRRASPQQEEPLPASTSAGCVDVALTDLFYLTALLPGATDKEQQKYDKKVSALNKLECDAQATVVGSLTSQVRQLLNMCKKAKDMWDKLHNIRTECPTVQFPEKWLRQHPQEAEPLQDMEEESEPPTDEEDITADTKIQATEKAETEEEEIREVVGTATTIPWKSPIIPGRDNVKYPGKNGSRSP</sequence>
<protein>
    <submittedName>
        <fullName evidence="2">Uncharacterized protein</fullName>
    </submittedName>
</protein>
<reference evidence="2" key="1">
    <citation type="submission" date="2019-08" db="EMBL/GenBank/DDBJ databases">
        <title>The genome of the North American firefly Photinus pyralis.</title>
        <authorList>
            <consortium name="Photinus pyralis genome working group"/>
            <person name="Fallon T.R."/>
            <person name="Sander Lower S.E."/>
            <person name="Weng J.-K."/>
        </authorList>
    </citation>
    <scope>NUCLEOTIDE SEQUENCE</scope>
    <source>
        <strain evidence="2">TRF0915ILg1</strain>
        <tissue evidence="2">Whole body</tissue>
    </source>
</reference>
<proteinExistence type="predicted"/>
<gene>
    <name evidence="2" type="ORF">ILUMI_03451</name>
</gene>
<feature type="compositionally biased region" description="Acidic residues" evidence="1">
    <location>
        <begin position="311"/>
        <end position="329"/>
    </location>
</feature>
<dbReference type="Proteomes" id="UP000801492">
    <property type="component" value="Unassembled WGS sequence"/>
</dbReference>
<feature type="compositionally biased region" description="Pro residues" evidence="1">
    <location>
        <begin position="143"/>
        <end position="152"/>
    </location>
</feature>
<evidence type="ECO:0000313" key="2">
    <source>
        <dbReference type="EMBL" id="KAF2902743.1"/>
    </source>
</evidence>
<accession>A0A8K0GM62</accession>
<feature type="region of interest" description="Disordered" evidence="1">
    <location>
        <begin position="307"/>
        <end position="381"/>
    </location>
</feature>
<dbReference type="OrthoDB" id="6779775at2759"/>
<evidence type="ECO:0000256" key="1">
    <source>
        <dbReference type="SAM" id="MobiDB-lite"/>
    </source>
</evidence>
<evidence type="ECO:0000313" key="3">
    <source>
        <dbReference type="Proteomes" id="UP000801492"/>
    </source>
</evidence>
<organism evidence="2 3">
    <name type="scientific">Ignelater luminosus</name>
    <name type="common">Cucubano</name>
    <name type="synonym">Pyrophorus luminosus</name>
    <dbReference type="NCBI Taxonomy" id="2038154"/>
    <lineage>
        <taxon>Eukaryota</taxon>
        <taxon>Metazoa</taxon>
        <taxon>Ecdysozoa</taxon>
        <taxon>Arthropoda</taxon>
        <taxon>Hexapoda</taxon>
        <taxon>Insecta</taxon>
        <taxon>Pterygota</taxon>
        <taxon>Neoptera</taxon>
        <taxon>Endopterygota</taxon>
        <taxon>Coleoptera</taxon>
        <taxon>Polyphaga</taxon>
        <taxon>Elateriformia</taxon>
        <taxon>Elateroidea</taxon>
        <taxon>Elateridae</taxon>
        <taxon>Agrypninae</taxon>
        <taxon>Pyrophorini</taxon>
        <taxon>Ignelater</taxon>
    </lineage>
</organism>
<dbReference type="EMBL" id="VTPC01001197">
    <property type="protein sequence ID" value="KAF2902743.1"/>
    <property type="molecule type" value="Genomic_DNA"/>
</dbReference>
<feature type="compositionally biased region" description="Low complexity" evidence="1">
    <location>
        <begin position="113"/>
        <end position="131"/>
    </location>
</feature>
<keyword evidence="3" id="KW-1185">Reference proteome</keyword>
<feature type="compositionally biased region" description="Low complexity" evidence="1">
    <location>
        <begin position="164"/>
        <end position="176"/>
    </location>
</feature>
<feature type="region of interest" description="Disordered" evidence="1">
    <location>
        <begin position="45"/>
        <end position="212"/>
    </location>
</feature>
<feature type="compositionally biased region" description="Basic residues" evidence="1">
    <location>
        <begin position="82"/>
        <end position="96"/>
    </location>
</feature>
<comment type="caution">
    <text evidence="2">The sequence shown here is derived from an EMBL/GenBank/DDBJ whole genome shotgun (WGS) entry which is preliminary data.</text>
</comment>
<feature type="compositionally biased region" description="Low complexity" evidence="1">
    <location>
        <begin position="59"/>
        <end position="78"/>
    </location>
</feature>
<dbReference type="AlphaFoldDB" id="A0A8K0GM62"/>
<name>A0A8K0GM62_IGNLU</name>